<organism evidence="1 2">
    <name type="scientific">Methylorubrum rhodinum</name>
    <dbReference type="NCBI Taxonomy" id="29428"/>
    <lineage>
        <taxon>Bacteria</taxon>
        <taxon>Pseudomonadati</taxon>
        <taxon>Pseudomonadota</taxon>
        <taxon>Alphaproteobacteria</taxon>
        <taxon>Hyphomicrobiales</taxon>
        <taxon>Methylobacteriaceae</taxon>
        <taxon>Methylorubrum</taxon>
    </lineage>
</organism>
<dbReference type="Gene3D" id="1.10.3680.10">
    <property type="entry name" value="TerB-like"/>
    <property type="match status" value="1"/>
</dbReference>
<dbReference type="SUPFAM" id="SSF158682">
    <property type="entry name" value="TerB-like"/>
    <property type="match status" value="1"/>
</dbReference>
<comment type="caution">
    <text evidence="1">The sequence shown here is derived from an EMBL/GenBank/DDBJ whole genome shotgun (WGS) entry which is preliminary data.</text>
</comment>
<reference evidence="1 2" key="1">
    <citation type="submission" date="2020-08" db="EMBL/GenBank/DDBJ databases">
        <title>Genomic Encyclopedia of Type Strains, Phase IV (KMG-IV): sequencing the most valuable type-strain genomes for metagenomic binning, comparative biology and taxonomic classification.</title>
        <authorList>
            <person name="Goeker M."/>
        </authorList>
    </citation>
    <scope>NUCLEOTIDE SEQUENCE [LARGE SCALE GENOMIC DNA]</scope>
    <source>
        <strain evidence="1 2">DSM 2163</strain>
    </source>
</reference>
<dbReference type="RefSeq" id="WP_183571942.1">
    <property type="nucleotide sequence ID" value="NZ_JACHOP010000020.1"/>
</dbReference>
<accession>A0A840ZLW6</accession>
<sequence length="144" mass="15405">MGFFQDALLRLNRAVQSYAGDAEFMQAAVSAAANVIVADGDTDDEEIEAALVSMRANPILEKSYDTLTLEKALFEALARAELRAGRLENLQHVAAVAERPVEHRQYIFLIAADAADKGGITPAEHKVLDELAAALAVDKAALLG</sequence>
<protein>
    <submittedName>
        <fullName evidence="1">Tellurite resistance protein</fullName>
    </submittedName>
</protein>
<dbReference type="EMBL" id="JACHOP010000020">
    <property type="protein sequence ID" value="MBB5759142.1"/>
    <property type="molecule type" value="Genomic_DNA"/>
</dbReference>
<evidence type="ECO:0000313" key="1">
    <source>
        <dbReference type="EMBL" id="MBB5759142.1"/>
    </source>
</evidence>
<keyword evidence="2" id="KW-1185">Reference proteome</keyword>
<name>A0A840ZLW6_9HYPH</name>
<dbReference type="AlphaFoldDB" id="A0A840ZLW6"/>
<dbReference type="CDD" id="cd07176">
    <property type="entry name" value="terB"/>
    <property type="match status" value="1"/>
</dbReference>
<proteinExistence type="predicted"/>
<gene>
    <name evidence="1" type="ORF">HNR00_003871</name>
</gene>
<dbReference type="Proteomes" id="UP000583454">
    <property type="component" value="Unassembled WGS sequence"/>
</dbReference>
<evidence type="ECO:0000313" key="2">
    <source>
        <dbReference type="Proteomes" id="UP000583454"/>
    </source>
</evidence>
<dbReference type="InterPro" id="IPR029024">
    <property type="entry name" value="TerB-like"/>
</dbReference>